<proteinExistence type="inferred from homology"/>
<dbReference type="PANTHER" id="PTHR43022:SF1">
    <property type="entry name" value="PROTEIN SMF"/>
    <property type="match status" value="1"/>
</dbReference>
<dbReference type="STRING" id="1817864.A2Z21_02235"/>
<dbReference type="PANTHER" id="PTHR43022">
    <property type="entry name" value="PROTEIN SMF"/>
    <property type="match status" value="1"/>
</dbReference>
<comment type="caution">
    <text evidence="3">The sequence shown here is derived from an EMBL/GenBank/DDBJ whole genome shotgun (WGS) entry which is preliminary data.</text>
</comment>
<dbReference type="Pfam" id="PF02481">
    <property type="entry name" value="DNA_processg_A"/>
    <property type="match status" value="1"/>
</dbReference>
<evidence type="ECO:0000256" key="1">
    <source>
        <dbReference type="ARBA" id="ARBA00006525"/>
    </source>
</evidence>
<organism evidence="3 4">
    <name type="scientific">Fraserbacteria sp. (strain RBG_16_55_9)</name>
    <dbReference type="NCBI Taxonomy" id="1817864"/>
    <lineage>
        <taxon>Bacteria</taxon>
        <taxon>Candidatus Fraseribacteriota</taxon>
    </lineage>
</organism>
<dbReference type="Gene3D" id="3.40.50.450">
    <property type="match status" value="1"/>
</dbReference>
<evidence type="ECO:0000313" key="3">
    <source>
        <dbReference type="EMBL" id="OGF57326.1"/>
    </source>
</evidence>
<accession>A0A1F5V1N7</accession>
<dbReference type="Proteomes" id="UP000179157">
    <property type="component" value="Unassembled WGS sequence"/>
</dbReference>
<dbReference type="AlphaFoldDB" id="A0A1F5V1N7"/>
<evidence type="ECO:0000259" key="2">
    <source>
        <dbReference type="Pfam" id="PF02481"/>
    </source>
</evidence>
<feature type="domain" description="Smf/DprA SLOG" evidence="2">
    <location>
        <begin position="98"/>
        <end position="294"/>
    </location>
</feature>
<dbReference type="InterPro" id="IPR003488">
    <property type="entry name" value="DprA"/>
</dbReference>
<dbReference type="GO" id="GO:0009294">
    <property type="term" value="P:DNA-mediated transformation"/>
    <property type="evidence" value="ECO:0007669"/>
    <property type="project" value="InterPro"/>
</dbReference>
<comment type="similarity">
    <text evidence="1">Belongs to the DprA/Smf family.</text>
</comment>
<name>A0A1F5V1N7_FRAXR</name>
<dbReference type="SUPFAM" id="SSF102405">
    <property type="entry name" value="MCP/YpsA-like"/>
    <property type="match status" value="1"/>
</dbReference>
<sequence>MSMSLSPNTQVILLLMAPLIAGRDEPSSDLLTPGEYKRLARFLRDQQRQPSDLLAPDAWELLGECKQLIESDRLKSLLARGFLLSQAIERWQTRAIWVVSRADAEYPRRLKTRLKDDAPPVLYGCGDATILETGGLAVVGSRHVDDALVEYTEGIGRLTAKARRTLVSGGARGIDQAAMRGALEAGGKVAGVLADSLERAALYREHRNLLMDGQLVLISPYDPSAGFNVGHAMQRNKLIYALADAALVVSSDYEKGGTWAGAVEQLEKLQLVPVYVRSNGETGKGLEALRSKGALPWPNPETPEALSEALAVEVSPRKAAPGQNEFFSSVREEPKQAYEISQSLLPINDSCPPLSMESPLAPADELFAKVRELLGKMKTPKTDAEVAADLHVSKSQAKEWLQRLVKEGVMEKHTKPVRYGPKPQRSLLE</sequence>
<evidence type="ECO:0000313" key="4">
    <source>
        <dbReference type="Proteomes" id="UP000179157"/>
    </source>
</evidence>
<gene>
    <name evidence="3" type="ORF">A2Z21_02235</name>
</gene>
<reference evidence="3 4" key="1">
    <citation type="journal article" date="2016" name="Nat. Commun.">
        <title>Thousands of microbial genomes shed light on interconnected biogeochemical processes in an aquifer system.</title>
        <authorList>
            <person name="Anantharaman K."/>
            <person name="Brown C.T."/>
            <person name="Hug L.A."/>
            <person name="Sharon I."/>
            <person name="Castelle C.J."/>
            <person name="Probst A.J."/>
            <person name="Thomas B.C."/>
            <person name="Singh A."/>
            <person name="Wilkins M.J."/>
            <person name="Karaoz U."/>
            <person name="Brodie E.L."/>
            <person name="Williams K.H."/>
            <person name="Hubbard S.S."/>
            <person name="Banfield J.F."/>
        </authorList>
    </citation>
    <scope>NUCLEOTIDE SEQUENCE [LARGE SCALE GENOMIC DNA]</scope>
    <source>
        <strain evidence="4">RBG_16_55_9</strain>
    </source>
</reference>
<protein>
    <submittedName>
        <fullName evidence="3">DNA protecting protein DprA</fullName>
    </submittedName>
</protein>
<dbReference type="EMBL" id="MFGX01000014">
    <property type="protein sequence ID" value="OGF57326.1"/>
    <property type="molecule type" value="Genomic_DNA"/>
</dbReference>
<dbReference type="InterPro" id="IPR057666">
    <property type="entry name" value="DrpA_SLOG"/>
</dbReference>